<accession>A0AAJ6NLI9</accession>
<dbReference type="Proteomes" id="UP001199528">
    <property type="component" value="Chromosome"/>
</dbReference>
<dbReference type="EMBL" id="CP085083">
    <property type="protein sequence ID" value="WDZ52657.1"/>
    <property type="molecule type" value="Genomic_DNA"/>
</dbReference>
<dbReference type="KEGG" id="aviv:LF296_07740"/>
<dbReference type="PROSITE" id="PS51257">
    <property type="entry name" value="PROKAR_LIPOPROTEIN"/>
    <property type="match status" value="1"/>
</dbReference>
<organism evidence="2 3">
    <name type="scientific">Acinetobacter vivianii</name>
    <dbReference type="NCBI Taxonomy" id="1776742"/>
    <lineage>
        <taxon>Bacteria</taxon>
        <taxon>Pseudomonadati</taxon>
        <taxon>Pseudomonadota</taxon>
        <taxon>Gammaproteobacteria</taxon>
        <taxon>Moraxellales</taxon>
        <taxon>Moraxellaceae</taxon>
        <taxon>Acinetobacter</taxon>
    </lineage>
</organism>
<dbReference type="AlphaFoldDB" id="A0AAJ6NLI9"/>
<protein>
    <recommendedName>
        <fullName evidence="4">Lipoprotein</fullName>
    </recommendedName>
</protein>
<dbReference type="RefSeq" id="WP_047426987.1">
    <property type="nucleotide sequence ID" value="NZ_CP085083.1"/>
</dbReference>
<evidence type="ECO:0000256" key="1">
    <source>
        <dbReference type="SAM" id="MobiDB-lite"/>
    </source>
</evidence>
<feature type="compositionally biased region" description="Polar residues" evidence="1">
    <location>
        <begin position="72"/>
        <end position="88"/>
    </location>
</feature>
<evidence type="ECO:0000313" key="2">
    <source>
        <dbReference type="EMBL" id="WDZ52657.1"/>
    </source>
</evidence>
<reference evidence="2" key="2">
    <citation type="submission" date="2023-02" db="EMBL/GenBank/DDBJ databases">
        <authorList>
            <person name="Huang Y."/>
            <person name="Zhang Y."/>
            <person name="Zhang T."/>
            <person name="Wang J."/>
        </authorList>
    </citation>
    <scope>NUCLEOTIDE SEQUENCE</scope>
    <source>
        <strain evidence="2">KJ-1</strain>
    </source>
</reference>
<gene>
    <name evidence="2" type="ORF">LF296_07740</name>
</gene>
<proteinExistence type="predicted"/>
<evidence type="ECO:0008006" key="4">
    <source>
        <dbReference type="Google" id="ProtNLM"/>
    </source>
</evidence>
<reference evidence="2" key="1">
    <citation type="journal article" date="2022" name="Front Environ Sci">
        <title>Complete genome sequence analysis of a novel alkane-degrading bacterial strain, Acinetobacter vivianii KJ-1, and its diesel degradation ability.</title>
        <authorList>
            <person name="Zhang Y."/>
            <person name="Song F."/>
            <person name="Wang J."/>
            <person name="Zhao Q."/>
            <person name="Zheng L."/>
            <person name="Wang Z."/>
            <person name="Zhang X."/>
            <person name="Gao Y."/>
            <person name="Chen G."/>
            <person name="Huang Y."/>
        </authorList>
    </citation>
    <scope>NUCLEOTIDE SEQUENCE</scope>
    <source>
        <strain evidence="2">KJ-1</strain>
    </source>
</reference>
<name>A0AAJ6NLI9_9GAMM</name>
<sequence>MKNLLVKSLAICCVFTFAGCEKNRTADDPMTRGETTTPHSMEAAPVSPNNEIHDDTQHTSAPAMMEEHGSSEVHTGNVTSNSGQSPAS</sequence>
<evidence type="ECO:0000313" key="3">
    <source>
        <dbReference type="Proteomes" id="UP001199528"/>
    </source>
</evidence>
<feature type="region of interest" description="Disordered" evidence="1">
    <location>
        <begin position="23"/>
        <end position="88"/>
    </location>
</feature>